<dbReference type="Pfam" id="PF01522">
    <property type="entry name" value="Polysacc_deac_1"/>
    <property type="match status" value="1"/>
</dbReference>
<dbReference type="GO" id="GO:0016020">
    <property type="term" value="C:membrane"/>
    <property type="evidence" value="ECO:0007669"/>
    <property type="project" value="TreeGrafter"/>
</dbReference>
<name>A0A840LJB0_9BURK</name>
<dbReference type="CDD" id="cd10917">
    <property type="entry name" value="CE4_NodB_like_6s_7s"/>
    <property type="match status" value="1"/>
</dbReference>
<dbReference type="PROSITE" id="PS51677">
    <property type="entry name" value="NODB"/>
    <property type="match status" value="1"/>
</dbReference>
<evidence type="ECO:0000256" key="1">
    <source>
        <dbReference type="ARBA" id="ARBA00022723"/>
    </source>
</evidence>
<dbReference type="RefSeq" id="WP_184304573.1">
    <property type="nucleotide sequence ID" value="NZ_JACHLP010000013.1"/>
</dbReference>
<organism evidence="4 5">
    <name type="scientific">Roseateles oligotrophus</name>
    <dbReference type="NCBI Taxonomy" id="1769250"/>
    <lineage>
        <taxon>Bacteria</taxon>
        <taxon>Pseudomonadati</taxon>
        <taxon>Pseudomonadota</taxon>
        <taxon>Betaproteobacteria</taxon>
        <taxon>Burkholderiales</taxon>
        <taxon>Sphaerotilaceae</taxon>
        <taxon>Roseateles</taxon>
    </lineage>
</organism>
<reference evidence="4 5" key="1">
    <citation type="submission" date="2020-08" db="EMBL/GenBank/DDBJ databases">
        <title>Functional genomics of gut bacteria from endangered species of beetles.</title>
        <authorList>
            <person name="Carlos-Shanley C."/>
        </authorList>
    </citation>
    <scope>NUCLEOTIDE SEQUENCE [LARGE SCALE GENOMIC DNA]</scope>
    <source>
        <strain evidence="4 5">S00239</strain>
    </source>
</reference>
<feature type="domain" description="NodB homology" evidence="3">
    <location>
        <begin position="151"/>
        <end position="349"/>
    </location>
</feature>
<keyword evidence="1" id="KW-0479">Metal-binding</keyword>
<evidence type="ECO:0000259" key="3">
    <source>
        <dbReference type="PROSITE" id="PS51677"/>
    </source>
</evidence>
<dbReference type="GO" id="GO:0005975">
    <property type="term" value="P:carbohydrate metabolic process"/>
    <property type="evidence" value="ECO:0007669"/>
    <property type="project" value="InterPro"/>
</dbReference>
<gene>
    <name evidence="4" type="ORF">HNP55_004623</name>
</gene>
<dbReference type="GO" id="GO:0046872">
    <property type="term" value="F:metal ion binding"/>
    <property type="evidence" value="ECO:0007669"/>
    <property type="project" value="UniProtKB-KW"/>
</dbReference>
<dbReference type="EMBL" id="JACHLP010000013">
    <property type="protein sequence ID" value="MBB4846069.1"/>
    <property type="molecule type" value="Genomic_DNA"/>
</dbReference>
<comment type="caution">
    <text evidence="4">The sequence shown here is derived from an EMBL/GenBank/DDBJ whole genome shotgun (WGS) entry which is preliminary data.</text>
</comment>
<dbReference type="AlphaFoldDB" id="A0A840LJB0"/>
<dbReference type="InterPro" id="IPR011330">
    <property type="entry name" value="Glyco_hydro/deAcase_b/a-brl"/>
</dbReference>
<dbReference type="GO" id="GO:0016810">
    <property type="term" value="F:hydrolase activity, acting on carbon-nitrogen (but not peptide) bonds"/>
    <property type="evidence" value="ECO:0007669"/>
    <property type="project" value="InterPro"/>
</dbReference>
<evidence type="ECO:0000313" key="5">
    <source>
        <dbReference type="Proteomes" id="UP000562027"/>
    </source>
</evidence>
<accession>A0A840LJB0</accession>
<proteinExistence type="predicted"/>
<dbReference type="SUPFAM" id="SSF88713">
    <property type="entry name" value="Glycoside hydrolase/deacetylase"/>
    <property type="match status" value="1"/>
</dbReference>
<dbReference type="InterPro" id="IPR002509">
    <property type="entry name" value="NODB_dom"/>
</dbReference>
<dbReference type="PANTHER" id="PTHR10587:SF133">
    <property type="entry name" value="CHITIN DEACETYLASE 1-RELATED"/>
    <property type="match status" value="1"/>
</dbReference>
<evidence type="ECO:0000256" key="2">
    <source>
        <dbReference type="ARBA" id="ARBA00022801"/>
    </source>
</evidence>
<protein>
    <submittedName>
        <fullName evidence="4">Peptidoglycan/xylan/chitin deacetylase (PgdA/CDA1 family)</fullName>
    </submittedName>
</protein>
<dbReference type="PANTHER" id="PTHR10587">
    <property type="entry name" value="GLYCOSYL TRANSFERASE-RELATED"/>
    <property type="match status" value="1"/>
</dbReference>
<dbReference type="InterPro" id="IPR050248">
    <property type="entry name" value="Polysacc_deacetylase_ArnD"/>
</dbReference>
<dbReference type="Proteomes" id="UP000562027">
    <property type="component" value="Unassembled WGS sequence"/>
</dbReference>
<evidence type="ECO:0000313" key="4">
    <source>
        <dbReference type="EMBL" id="MBB4846069.1"/>
    </source>
</evidence>
<keyword evidence="2" id="KW-0378">Hydrolase</keyword>
<keyword evidence="5" id="KW-1185">Reference proteome</keyword>
<sequence>MAQALQVLKTLQARQNRETQRLLLELSSAAHAGQAGPLHAVLETALSVPEESTELLALRPLVNEMRLQFGLQADLHEQLQTLLQRLRALRDKGNAALQNRQAQHLASLQQQIDVDALLRKELSAAAVPLDEHEQAKLARDHQWRALELAPKTVLLSFDDGPHPVHTPNILATLAEHKIKALFFQLGHNLAEPKEIKDGKEIQSPLGRNQELVRQMAEAGHAIGNHSYSHPQMPKLSPARIKQEIASTQDLLDLAVPPGPARTNMFRAPYGALNEEVLAAIEQQHLRLVLWNVDSLDWADPSAESIVQRVVKELERAGRGIVLMHDIHAVTSQALPLLIQALKERGYRFAHWNGQALEVPAAADEVKSPG</sequence>
<dbReference type="Gene3D" id="3.20.20.370">
    <property type="entry name" value="Glycoside hydrolase/deacetylase"/>
    <property type="match status" value="1"/>
</dbReference>